<evidence type="ECO:0000256" key="3">
    <source>
        <dbReference type="HAMAP-Rule" id="MF_01385"/>
    </source>
</evidence>
<dbReference type="InterPro" id="IPR002639">
    <property type="entry name" value="UreF"/>
</dbReference>
<dbReference type="Pfam" id="PF01730">
    <property type="entry name" value="UreF"/>
    <property type="match status" value="1"/>
</dbReference>
<comment type="subunit">
    <text evidence="3">UreD, UreF and UreG form a complex that acts as a GTP-hydrolysis-dependent molecular chaperone, activating the urease apoprotein by helping to assemble the nickel containing metallocenter of UreC. The UreE protein probably delivers the nickel.</text>
</comment>
<dbReference type="PANTHER" id="PTHR33620:SF1">
    <property type="entry name" value="UREASE ACCESSORY PROTEIN F"/>
    <property type="match status" value="1"/>
</dbReference>
<protein>
    <recommendedName>
        <fullName evidence="3">Urease accessory protein UreF</fullName>
    </recommendedName>
</protein>
<comment type="similarity">
    <text evidence="3">Belongs to the UreF family.</text>
</comment>
<keyword evidence="2 3" id="KW-0143">Chaperone</keyword>
<sequence>MAWLSPAFPVGGFAYSSGLERAVHDRFVTDAAGLEAWLSTSLRHGMLWNDAVFVSLAARCCDTPDALSELAELALALAGSAERHMETLSLGKAFLMAATAWPSPVFERLPVECPYPVSVGAVAGAHGISAEQAIAAFLHAGLSQGVSAGIRLGVAGQQDGLRILSALEASAGKVAEHAAVAELDDLGSATVQADIASIRHEAQVSRLFRS</sequence>
<keyword evidence="5" id="KW-1185">Reference proteome</keyword>
<dbReference type="EMBL" id="JACIEC010000001">
    <property type="protein sequence ID" value="MBB4141518.1"/>
    <property type="molecule type" value="Genomic_DNA"/>
</dbReference>
<dbReference type="Gene3D" id="1.10.4190.10">
    <property type="entry name" value="Urease accessory protein UreF"/>
    <property type="match status" value="1"/>
</dbReference>
<evidence type="ECO:0000256" key="1">
    <source>
        <dbReference type="ARBA" id="ARBA00022988"/>
    </source>
</evidence>
<dbReference type="Proteomes" id="UP000519897">
    <property type="component" value="Unassembled WGS sequence"/>
</dbReference>
<gene>
    <name evidence="3" type="primary">ureF</name>
    <name evidence="4" type="ORF">GGQ72_000017</name>
</gene>
<dbReference type="PIRSF" id="PIRSF009467">
    <property type="entry name" value="Ureas_acces_UreF"/>
    <property type="match status" value="1"/>
</dbReference>
<comment type="caution">
    <text evidence="4">The sequence shown here is derived from an EMBL/GenBank/DDBJ whole genome shotgun (WGS) entry which is preliminary data.</text>
</comment>
<proteinExistence type="inferred from homology"/>
<evidence type="ECO:0000313" key="4">
    <source>
        <dbReference type="EMBL" id="MBB4141518.1"/>
    </source>
</evidence>
<accession>A0A7W6LDW1</accession>
<keyword evidence="1 3" id="KW-0996">Nickel insertion</keyword>
<dbReference type="InterPro" id="IPR038277">
    <property type="entry name" value="UreF_sf"/>
</dbReference>
<evidence type="ECO:0000256" key="2">
    <source>
        <dbReference type="ARBA" id="ARBA00023186"/>
    </source>
</evidence>
<reference evidence="4 5" key="1">
    <citation type="submission" date="2020-08" db="EMBL/GenBank/DDBJ databases">
        <title>Genomic Encyclopedia of Type Strains, Phase IV (KMG-IV): sequencing the most valuable type-strain genomes for metagenomic binning, comparative biology and taxonomic classification.</title>
        <authorList>
            <person name="Goeker M."/>
        </authorList>
    </citation>
    <scope>NUCLEOTIDE SEQUENCE [LARGE SCALE GENOMIC DNA]</scope>
    <source>
        <strain evidence="4 5">DSM 29514</strain>
    </source>
</reference>
<dbReference type="GO" id="GO:0005737">
    <property type="term" value="C:cytoplasm"/>
    <property type="evidence" value="ECO:0007669"/>
    <property type="project" value="UniProtKB-SubCell"/>
</dbReference>
<organism evidence="4 5">
    <name type="scientific">Rhizobium rhizoryzae</name>
    <dbReference type="NCBI Taxonomy" id="451876"/>
    <lineage>
        <taxon>Bacteria</taxon>
        <taxon>Pseudomonadati</taxon>
        <taxon>Pseudomonadota</taxon>
        <taxon>Alphaproteobacteria</taxon>
        <taxon>Hyphomicrobiales</taxon>
        <taxon>Rhizobiaceae</taxon>
        <taxon>Rhizobium/Agrobacterium group</taxon>
        <taxon>Rhizobium</taxon>
    </lineage>
</organism>
<keyword evidence="3" id="KW-0963">Cytoplasm</keyword>
<evidence type="ECO:0000313" key="5">
    <source>
        <dbReference type="Proteomes" id="UP000519897"/>
    </source>
</evidence>
<dbReference type="HAMAP" id="MF_01385">
    <property type="entry name" value="UreF"/>
    <property type="match status" value="1"/>
</dbReference>
<dbReference type="AlphaFoldDB" id="A0A7W6LDW1"/>
<name>A0A7W6LDW1_9HYPH</name>
<dbReference type="GO" id="GO:0016151">
    <property type="term" value="F:nickel cation binding"/>
    <property type="evidence" value="ECO:0007669"/>
    <property type="project" value="UniProtKB-UniRule"/>
</dbReference>
<dbReference type="PANTHER" id="PTHR33620">
    <property type="entry name" value="UREASE ACCESSORY PROTEIN F"/>
    <property type="match status" value="1"/>
</dbReference>
<comment type="subcellular location">
    <subcellularLocation>
        <location evidence="3">Cytoplasm</location>
    </subcellularLocation>
</comment>
<comment type="function">
    <text evidence="3">Required for maturation of urease via the functional incorporation of the urease nickel metallocenter.</text>
</comment>